<organism evidence="1 2">
    <name type="scientific">Alternaria burnsii</name>
    <dbReference type="NCBI Taxonomy" id="1187904"/>
    <lineage>
        <taxon>Eukaryota</taxon>
        <taxon>Fungi</taxon>
        <taxon>Dikarya</taxon>
        <taxon>Ascomycota</taxon>
        <taxon>Pezizomycotina</taxon>
        <taxon>Dothideomycetes</taxon>
        <taxon>Pleosporomycetidae</taxon>
        <taxon>Pleosporales</taxon>
        <taxon>Pleosporineae</taxon>
        <taxon>Pleosporaceae</taxon>
        <taxon>Alternaria</taxon>
        <taxon>Alternaria sect. Alternaria</taxon>
    </lineage>
</organism>
<proteinExistence type="predicted"/>
<keyword evidence="2" id="KW-1185">Reference proteome</keyword>
<name>A0A8H7B0P5_9PLEO</name>
<dbReference type="RefSeq" id="XP_038781131.1">
    <property type="nucleotide sequence ID" value="XM_038936235.1"/>
</dbReference>
<dbReference type="GeneID" id="62209413"/>
<dbReference type="AlphaFoldDB" id="A0A8H7B0P5"/>
<reference evidence="1" key="2">
    <citation type="submission" date="2020-08" db="EMBL/GenBank/DDBJ databases">
        <title>Draft Genome Sequence of Cumin Blight Pathogen Alternaria burnsii.</title>
        <authorList>
            <person name="Feng Z."/>
        </authorList>
    </citation>
    <scope>NUCLEOTIDE SEQUENCE</scope>
    <source>
        <strain evidence="1">CBS107.38</strain>
    </source>
</reference>
<sequence length="280" mass="31973">MAFVGIAQAFQAEHGLTYLAGMWKEHLPHSLLWSIHDPANDSEATSPIPQEPVLESAPTWSFFAGSLYSSHLDRIIPFGHSFHWASYMRRRPLSVAKLLHFTWPNAPVDTLPPTAYYDFLGLRITLEFITLDLLLPRDEELEEDMLLCSIVEARLKSQLDSQLESLFQSGEKRLSEPVFVNFHFDDHRNLHRVPTIFRVALVEETFNTTPEIYRFKGLVLGPAVEENTWKRLGYWEATARRTGLGLPLVSMMIAEETLSEDKGSMFLRLQGSKVETLTLV</sequence>
<reference evidence="1" key="1">
    <citation type="submission" date="2020-01" db="EMBL/GenBank/DDBJ databases">
        <authorList>
            <person name="Feng Z.H.Z."/>
        </authorList>
    </citation>
    <scope>NUCLEOTIDE SEQUENCE</scope>
    <source>
        <strain evidence="1">CBS107.38</strain>
    </source>
</reference>
<protein>
    <submittedName>
        <fullName evidence="1">Uncharacterized protein</fullName>
    </submittedName>
</protein>
<dbReference type="Proteomes" id="UP000596902">
    <property type="component" value="Unassembled WGS sequence"/>
</dbReference>
<gene>
    <name evidence="1" type="ORF">GT037_011188</name>
</gene>
<evidence type="ECO:0000313" key="2">
    <source>
        <dbReference type="Proteomes" id="UP000596902"/>
    </source>
</evidence>
<comment type="caution">
    <text evidence="1">The sequence shown here is derived from an EMBL/GenBank/DDBJ whole genome shotgun (WGS) entry which is preliminary data.</text>
</comment>
<dbReference type="EMBL" id="JAAABM010000029">
    <property type="protein sequence ID" value="KAF7670737.1"/>
    <property type="molecule type" value="Genomic_DNA"/>
</dbReference>
<accession>A0A8H7B0P5</accession>
<evidence type="ECO:0000313" key="1">
    <source>
        <dbReference type="EMBL" id="KAF7670737.1"/>
    </source>
</evidence>